<dbReference type="RefSeq" id="WP_143157540.1">
    <property type="nucleotide sequence ID" value="NZ_FQYR01000002.1"/>
</dbReference>
<dbReference type="EMBL" id="FQYR01000002">
    <property type="protein sequence ID" value="SHI41858.1"/>
    <property type="molecule type" value="Genomic_DNA"/>
</dbReference>
<keyword evidence="2" id="KW-1185">Reference proteome</keyword>
<name>A0A1M6AZW9_9BACT</name>
<protein>
    <submittedName>
        <fullName evidence="1">Uncharacterized protein</fullName>
    </submittedName>
</protein>
<dbReference type="OrthoDB" id="193822at2"/>
<dbReference type="InParanoid" id="A0A1M6AZW9"/>
<gene>
    <name evidence="1" type="ORF">SAMN02745181_0079</name>
</gene>
<evidence type="ECO:0000313" key="1">
    <source>
        <dbReference type="EMBL" id="SHI41858.1"/>
    </source>
</evidence>
<accession>A0A1M6AZW9</accession>
<reference evidence="1 2" key="1">
    <citation type="submission" date="2016-11" db="EMBL/GenBank/DDBJ databases">
        <authorList>
            <person name="Jaros S."/>
            <person name="Januszkiewicz K."/>
            <person name="Wedrychowicz H."/>
        </authorList>
    </citation>
    <scope>NUCLEOTIDE SEQUENCE [LARGE SCALE GENOMIC DNA]</scope>
    <source>
        <strain evidence="1 2">DSM 18772</strain>
    </source>
</reference>
<organism evidence="1 2">
    <name type="scientific">Rubritalea squalenifaciens DSM 18772</name>
    <dbReference type="NCBI Taxonomy" id="1123071"/>
    <lineage>
        <taxon>Bacteria</taxon>
        <taxon>Pseudomonadati</taxon>
        <taxon>Verrucomicrobiota</taxon>
        <taxon>Verrucomicrobiia</taxon>
        <taxon>Verrucomicrobiales</taxon>
        <taxon>Rubritaleaceae</taxon>
        <taxon>Rubritalea</taxon>
    </lineage>
</organism>
<dbReference type="Proteomes" id="UP000184510">
    <property type="component" value="Unassembled WGS sequence"/>
</dbReference>
<sequence length="217" mass="24510">MDPPATTKAAPDEKMDENDIILERQNLQLGCDEMQRITDDIIVPVFVRAAKALKRVNQHVEVVLMDCESPIDGTLYNVGVRCRIGQDKENAHRISIIADPSEFDFTYETTDPSGEVEAKHVFSYHEVIPYQLETRLEEFLKKHFPDTNYAAEIDEIDRMTASYEPPFRVQYDEEGNVSDVASTATIAEAIKMGSTFAHMFKSESKISIIDNKGSVLC</sequence>
<dbReference type="AlphaFoldDB" id="A0A1M6AZW9"/>
<evidence type="ECO:0000313" key="2">
    <source>
        <dbReference type="Proteomes" id="UP000184510"/>
    </source>
</evidence>
<proteinExistence type="predicted"/>